<reference evidence="1 2" key="1">
    <citation type="submission" date="2016-10" db="EMBL/GenBank/DDBJ databases">
        <authorList>
            <person name="de Groot N.N."/>
        </authorList>
    </citation>
    <scope>NUCLEOTIDE SEQUENCE [LARGE SCALE GENOMIC DNA]</scope>
    <source>
        <strain evidence="1 2">DSM 9990</strain>
    </source>
</reference>
<name>A0A1I4RAE0_9BACT</name>
<evidence type="ECO:0000313" key="1">
    <source>
        <dbReference type="EMBL" id="SFM49242.1"/>
    </source>
</evidence>
<dbReference type="OrthoDB" id="1121317at2"/>
<organism evidence="1 2">
    <name type="scientific">Thermodesulforhabdus norvegica</name>
    <dbReference type="NCBI Taxonomy" id="39841"/>
    <lineage>
        <taxon>Bacteria</taxon>
        <taxon>Pseudomonadati</taxon>
        <taxon>Thermodesulfobacteriota</taxon>
        <taxon>Syntrophobacteria</taxon>
        <taxon>Syntrophobacterales</taxon>
        <taxon>Thermodesulforhabdaceae</taxon>
        <taxon>Thermodesulforhabdus</taxon>
    </lineage>
</organism>
<proteinExistence type="predicted"/>
<dbReference type="EMBL" id="FOUU01000001">
    <property type="protein sequence ID" value="SFM49242.1"/>
    <property type="molecule type" value="Genomic_DNA"/>
</dbReference>
<protein>
    <submittedName>
        <fullName evidence="1">Uncharacterized protein</fullName>
    </submittedName>
</protein>
<gene>
    <name evidence="1" type="ORF">SAMN05660836_00506</name>
</gene>
<accession>A0A1I4RAE0</accession>
<sequence length="82" mass="10351">MFEAVEVETLDFYTGQQEPRRFYWKNRWWTIDDVIDRWYEGYADETRVPMRYFRVRTLEGGVFILRYNQLFDRWALLVKERL</sequence>
<dbReference type="STRING" id="39841.SAMN05660836_00506"/>
<dbReference type="AlphaFoldDB" id="A0A1I4RAE0"/>
<dbReference type="Proteomes" id="UP000199611">
    <property type="component" value="Unassembled WGS sequence"/>
</dbReference>
<dbReference type="RefSeq" id="WP_093393225.1">
    <property type="nucleotide sequence ID" value="NZ_FOUU01000001.1"/>
</dbReference>
<keyword evidence="2" id="KW-1185">Reference proteome</keyword>
<evidence type="ECO:0000313" key="2">
    <source>
        <dbReference type="Proteomes" id="UP000199611"/>
    </source>
</evidence>